<dbReference type="SUPFAM" id="SSF52266">
    <property type="entry name" value="SGNH hydrolase"/>
    <property type="match status" value="1"/>
</dbReference>
<name>A0A7G9SRU6_9GAMM</name>
<accession>A0A7G9SRU6</accession>
<dbReference type="AlphaFoldDB" id="A0A7G9SRU6"/>
<dbReference type="InterPro" id="IPR013830">
    <property type="entry name" value="SGNH_hydro"/>
</dbReference>
<dbReference type="KEGG" id="tcn:H9L16_02800"/>
<keyword evidence="4" id="KW-1185">Reference proteome</keyword>
<dbReference type="Gene3D" id="3.40.50.1110">
    <property type="entry name" value="SGNH hydrolase"/>
    <property type="match status" value="1"/>
</dbReference>
<evidence type="ECO:0000313" key="4">
    <source>
        <dbReference type="Proteomes" id="UP000515804"/>
    </source>
</evidence>
<keyword evidence="1" id="KW-0812">Transmembrane</keyword>
<evidence type="ECO:0000313" key="3">
    <source>
        <dbReference type="EMBL" id="QNN70571.1"/>
    </source>
</evidence>
<keyword evidence="1" id="KW-0472">Membrane</keyword>
<evidence type="ECO:0000259" key="2">
    <source>
        <dbReference type="Pfam" id="PF13472"/>
    </source>
</evidence>
<keyword evidence="1" id="KW-1133">Transmembrane helix</keyword>
<dbReference type="Pfam" id="PF13472">
    <property type="entry name" value="Lipase_GDSL_2"/>
    <property type="match status" value="1"/>
</dbReference>
<feature type="transmembrane region" description="Helical" evidence="1">
    <location>
        <begin position="80"/>
        <end position="99"/>
    </location>
</feature>
<organism evidence="3 4">
    <name type="scientific">Thermomonas carbonis</name>
    <dbReference type="NCBI Taxonomy" id="1463158"/>
    <lineage>
        <taxon>Bacteria</taxon>
        <taxon>Pseudomonadati</taxon>
        <taxon>Pseudomonadota</taxon>
        <taxon>Gammaproteobacteria</taxon>
        <taxon>Lysobacterales</taxon>
        <taxon>Lysobacteraceae</taxon>
        <taxon>Thermomonas</taxon>
    </lineage>
</organism>
<dbReference type="SUPFAM" id="SSF49785">
    <property type="entry name" value="Galactose-binding domain-like"/>
    <property type="match status" value="1"/>
</dbReference>
<feature type="transmembrane region" description="Helical" evidence="1">
    <location>
        <begin position="106"/>
        <end position="125"/>
    </location>
</feature>
<gene>
    <name evidence="3" type="ORF">H9L16_02800</name>
</gene>
<dbReference type="InterPro" id="IPR036514">
    <property type="entry name" value="SGNH_hydro_sf"/>
</dbReference>
<feature type="domain" description="SGNH hydrolase-type esterase" evidence="2">
    <location>
        <begin position="358"/>
        <end position="562"/>
    </location>
</feature>
<dbReference type="Proteomes" id="UP000515804">
    <property type="component" value="Chromosome"/>
</dbReference>
<dbReference type="InterPro" id="IPR008979">
    <property type="entry name" value="Galactose-bd-like_sf"/>
</dbReference>
<dbReference type="EMBL" id="CP060719">
    <property type="protein sequence ID" value="QNN70571.1"/>
    <property type="molecule type" value="Genomic_DNA"/>
</dbReference>
<protein>
    <submittedName>
        <fullName evidence="3">Carbohydrate binding domain-containing protein</fullName>
    </submittedName>
</protein>
<dbReference type="RefSeq" id="WP_187553087.1">
    <property type="nucleotide sequence ID" value="NZ_BMZL01000001.1"/>
</dbReference>
<sequence length="594" mass="65215">MLLLAVMATLQGAIYLTTGGTTQRIIGIAVLLASVLLLRLPMSLRMKLRAMVVLAIVGLANFVVHMTLEPEPYPARILQIAVMYGYSSMLLAGIGAWIAPRVAVGLLVSAMVLALGLTLTEASIYRLTGYTEVKPGIVRWEGGTAPHPILEEYYPPNSTARTIYASNPRGYFRTQDSRLQQWHIGLNHPGSGARLVLPGVPKDGIRMEIERIEVPTPWHVQATFGSFAVNKDDRYKIRFEVRGAGPRPFSYGVSQGHPPWENLGWYQKTDIGPEWREVAGVFRATSDEERARFTFDLGDDLRAVDIRGVAVEHFDTSESVIEPPTLEYAVSYRFNAQGCRGPDVGNERPAGRRRVLMLGDSYTLGVGVHEEDTFAVQLQSLLNSPAAARRGESFEVVNCGVSGYATKQERQLFEILGPVLQPDIVVLTMVLNDDRSWRTDVANGNVPNSTKYERLFRIFGRAKAAAGSHSTLPLDFRGSLAEVLTLKKLVEDAGARLVVISFRNQPLWYGDWKNLADTISGGLAGTGVPFLDVGDALITDENWRGLLVHADGDYHPNEIAHRSAAEQIAELLRKNAIVPVRSAPAELGRVGGKP</sequence>
<feature type="transmembrane region" description="Helical" evidence="1">
    <location>
        <begin position="22"/>
        <end position="38"/>
    </location>
</feature>
<evidence type="ECO:0000256" key="1">
    <source>
        <dbReference type="SAM" id="Phobius"/>
    </source>
</evidence>
<proteinExistence type="predicted"/>
<dbReference type="GO" id="GO:0016788">
    <property type="term" value="F:hydrolase activity, acting on ester bonds"/>
    <property type="evidence" value="ECO:0007669"/>
    <property type="project" value="UniProtKB-ARBA"/>
</dbReference>
<feature type="transmembrane region" description="Helical" evidence="1">
    <location>
        <begin position="50"/>
        <end position="68"/>
    </location>
</feature>
<dbReference type="Gene3D" id="2.60.120.260">
    <property type="entry name" value="Galactose-binding domain-like"/>
    <property type="match status" value="1"/>
</dbReference>
<dbReference type="CDD" id="cd00229">
    <property type="entry name" value="SGNH_hydrolase"/>
    <property type="match status" value="1"/>
</dbReference>
<reference evidence="3 4" key="1">
    <citation type="submission" date="2020-08" db="EMBL/GenBank/DDBJ databases">
        <title>Genome sequence of Thermomonas carbonis KCTC 42013T.</title>
        <authorList>
            <person name="Hyun D.-W."/>
            <person name="Bae J.-W."/>
        </authorList>
    </citation>
    <scope>NUCLEOTIDE SEQUENCE [LARGE SCALE GENOMIC DNA]</scope>
    <source>
        <strain evidence="3 4">KCTC 42013</strain>
    </source>
</reference>